<proteinExistence type="predicted"/>
<comment type="caution">
    <text evidence="1">The sequence shown here is derived from an EMBL/GenBank/DDBJ whole genome shotgun (WGS) entry which is preliminary data.</text>
</comment>
<sequence>MVFLLMMAAVSYGKQGRGMERIHAAKMAYITDRLKLQADQSVRFVPVYNEYEQDLRAIRKQYMKKYNVKDVDGKTRENKMAARQKLEEDLDYQQQVIELKRRYNDRFLKVLSQEQLSDLYVAEKEFRQLLMQRLKQRERGPRQHR</sequence>
<protein>
    <submittedName>
        <fullName evidence="1">Uncharacterized protein</fullName>
    </submittedName>
</protein>
<name>A0ABP8NK25_9BACT</name>
<dbReference type="Proteomes" id="UP001500067">
    <property type="component" value="Unassembled WGS sequence"/>
</dbReference>
<evidence type="ECO:0000313" key="2">
    <source>
        <dbReference type="Proteomes" id="UP001500067"/>
    </source>
</evidence>
<keyword evidence="2" id="KW-1185">Reference proteome</keyword>
<accession>A0ABP8NK25</accession>
<reference evidence="2" key="1">
    <citation type="journal article" date="2019" name="Int. J. Syst. Evol. Microbiol.">
        <title>The Global Catalogue of Microorganisms (GCM) 10K type strain sequencing project: providing services to taxonomists for standard genome sequencing and annotation.</title>
        <authorList>
            <consortium name="The Broad Institute Genomics Platform"/>
            <consortium name="The Broad Institute Genome Sequencing Center for Infectious Disease"/>
            <person name="Wu L."/>
            <person name="Ma J."/>
        </authorList>
    </citation>
    <scope>NUCLEOTIDE SEQUENCE [LARGE SCALE GENOMIC DNA]</scope>
    <source>
        <strain evidence="2">JCM 32105</strain>
    </source>
</reference>
<organism evidence="1 2">
    <name type="scientific">Nemorincola caseinilytica</name>
    <dbReference type="NCBI Taxonomy" id="2054315"/>
    <lineage>
        <taxon>Bacteria</taxon>
        <taxon>Pseudomonadati</taxon>
        <taxon>Bacteroidota</taxon>
        <taxon>Chitinophagia</taxon>
        <taxon>Chitinophagales</taxon>
        <taxon>Chitinophagaceae</taxon>
        <taxon>Nemorincola</taxon>
    </lineage>
</organism>
<dbReference type="EMBL" id="BAABFA010000015">
    <property type="protein sequence ID" value="GAA4467118.1"/>
    <property type="molecule type" value="Genomic_DNA"/>
</dbReference>
<gene>
    <name evidence="1" type="ORF">GCM10023093_22410</name>
</gene>
<evidence type="ECO:0000313" key="1">
    <source>
        <dbReference type="EMBL" id="GAA4467118.1"/>
    </source>
</evidence>